<evidence type="ECO:0000256" key="1">
    <source>
        <dbReference type="SAM" id="MobiDB-lite"/>
    </source>
</evidence>
<gene>
    <name evidence="2" type="ORF">V2S66_24560</name>
</gene>
<feature type="region of interest" description="Disordered" evidence="1">
    <location>
        <begin position="1"/>
        <end position="55"/>
    </location>
</feature>
<evidence type="ECO:0008006" key="4">
    <source>
        <dbReference type="Google" id="ProtNLM"/>
    </source>
</evidence>
<dbReference type="PANTHER" id="PTHR43784">
    <property type="entry name" value="GDSL-LIKE LIPASE/ACYLHYDROLASE, PUTATIVE (AFU_ORTHOLOGUE AFUA_2G00820)-RELATED"/>
    <property type="match status" value="1"/>
</dbReference>
<comment type="caution">
    <text evidence="2">The sequence shown here is derived from an EMBL/GenBank/DDBJ whole genome shotgun (WGS) entry which is preliminary data.</text>
</comment>
<dbReference type="EMBL" id="JAZEWV010000025">
    <property type="protein sequence ID" value="MEE4545128.1"/>
    <property type="molecule type" value="Genomic_DNA"/>
</dbReference>
<dbReference type="PANTHER" id="PTHR43784:SF2">
    <property type="entry name" value="GDSL-LIKE LIPASE_ACYLHYDROLASE, PUTATIVE (AFU_ORTHOLOGUE AFUA_2G00820)-RELATED"/>
    <property type="match status" value="1"/>
</dbReference>
<reference evidence="2 3" key="1">
    <citation type="submission" date="2023-12" db="EMBL/GenBank/DDBJ databases">
        <title>Streptomyces sp. V4-01.</title>
        <authorList>
            <person name="Somphong A."/>
            <person name="Phongsopitanun W."/>
        </authorList>
    </citation>
    <scope>NUCLEOTIDE SEQUENCE [LARGE SCALE GENOMIC DNA]</scope>
    <source>
        <strain evidence="2 3">V4-01</strain>
    </source>
</reference>
<accession>A0ABU7PHE7</accession>
<dbReference type="RefSeq" id="WP_330798583.1">
    <property type="nucleotide sequence ID" value="NZ_JAZEWV010000025.1"/>
</dbReference>
<name>A0ABU7PHE7_9ACTN</name>
<keyword evidence="3" id="KW-1185">Reference proteome</keyword>
<sequence length="129" mass="13604">MVGHARVHVNPHGSAQRRTAPHNSAWRGTTSRRPPRKGRSFSPAPSGSDLSVDPGCQLLGAPGRFYLDQDAGHLRTSGAFDGVVDFDRAVADPADPTALAPAYDSGDHLHPDEAGMQALENAVDLSLLS</sequence>
<protein>
    <recommendedName>
        <fullName evidence="4">SGNH hydrolase-type esterase domain-containing protein</fullName>
    </recommendedName>
</protein>
<proteinExistence type="predicted"/>
<dbReference type="InterPro" id="IPR053140">
    <property type="entry name" value="GDSL_Rv0518-like"/>
</dbReference>
<dbReference type="SUPFAM" id="SSF52266">
    <property type="entry name" value="SGNH hydrolase"/>
    <property type="match status" value="1"/>
</dbReference>
<organism evidence="2 3">
    <name type="scientific">Actinacidiphila polyblastidii</name>
    <dbReference type="NCBI Taxonomy" id="3110430"/>
    <lineage>
        <taxon>Bacteria</taxon>
        <taxon>Bacillati</taxon>
        <taxon>Actinomycetota</taxon>
        <taxon>Actinomycetes</taxon>
        <taxon>Kitasatosporales</taxon>
        <taxon>Streptomycetaceae</taxon>
        <taxon>Actinacidiphila</taxon>
    </lineage>
</organism>
<evidence type="ECO:0000313" key="3">
    <source>
        <dbReference type="Proteomes" id="UP001344658"/>
    </source>
</evidence>
<dbReference type="Proteomes" id="UP001344658">
    <property type="component" value="Unassembled WGS sequence"/>
</dbReference>
<evidence type="ECO:0000313" key="2">
    <source>
        <dbReference type="EMBL" id="MEE4545128.1"/>
    </source>
</evidence>